<protein>
    <recommendedName>
        <fullName evidence="3">BED-type domain-containing protein</fullName>
    </recommendedName>
</protein>
<organism evidence="1 2">
    <name type="scientific">Puccinia sorghi</name>
    <dbReference type="NCBI Taxonomy" id="27349"/>
    <lineage>
        <taxon>Eukaryota</taxon>
        <taxon>Fungi</taxon>
        <taxon>Dikarya</taxon>
        <taxon>Basidiomycota</taxon>
        <taxon>Pucciniomycotina</taxon>
        <taxon>Pucciniomycetes</taxon>
        <taxon>Pucciniales</taxon>
        <taxon>Pucciniaceae</taxon>
        <taxon>Puccinia</taxon>
    </lineage>
</organism>
<sequence>QKSWVWCHFKLNQKTNKVQCLAPDSKKKGKPCGVFLSRDLTSSTKSMSEHLQRVHHMVPPNQDQTNQLLLPNLMKHQHAEIVEATFSPFNLQSITTGYWLFSCGGQPAFFNSGAAVFRSSPGTPQPSDGKYGFWP</sequence>
<dbReference type="EMBL" id="LAVV01000909">
    <property type="protein sequence ID" value="KNZ63946.1"/>
    <property type="molecule type" value="Genomic_DNA"/>
</dbReference>
<gene>
    <name evidence="1" type="ORF">VP01_10819g1</name>
</gene>
<keyword evidence="2" id="KW-1185">Reference proteome</keyword>
<dbReference type="OrthoDB" id="2503717at2759"/>
<evidence type="ECO:0000313" key="2">
    <source>
        <dbReference type="Proteomes" id="UP000037035"/>
    </source>
</evidence>
<reference evidence="1 2" key="1">
    <citation type="submission" date="2015-08" db="EMBL/GenBank/DDBJ databases">
        <title>Next Generation Sequencing and Analysis of the Genome of Puccinia sorghi L Schw, the Causal Agent of Maize Common Rust.</title>
        <authorList>
            <person name="Rochi L."/>
            <person name="Burguener G."/>
            <person name="Darino M."/>
            <person name="Turjanski A."/>
            <person name="Kreff E."/>
            <person name="Dieguez M.J."/>
            <person name="Sacco F."/>
        </authorList>
    </citation>
    <scope>NUCLEOTIDE SEQUENCE [LARGE SCALE GENOMIC DNA]</scope>
    <source>
        <strain evidence="1 2">RO10H11247</strain>
    </source>
</reference>
<dbReference type="AlphaFoldDB" id="A0A0L6VTB5"/>
<comment type="caution">
    <text evidence="1">The sequence shown here is derived from an EMBL/GenBank/DDBJ whole genome shotgun (WGS) entry which is preliminary data.</text>
</comment>
<name>A0A0L6VTB5_9BASI</name>
<dbReference type="Proteomes" id="UP000037035">
    <property type="component" value="Unassembled WGS sequence"/>
</dbReference>
<proteinExistence type="predicted"/>
<feature type="non-terminal residue" evidence="1">
    <location>
        <position position="1"/>
    </location>
</feature>
<evidence type="ECO:0000313" key="1">
    <source>
        <dbReference type="EMBL" id="KNZ63946.1"/>
    </source>
</evidence>
<evidence type="ECO:0008006" key="3">
    <source>
        <dbReference type="Google" id="ProtNLM"/>
    </source>
</evidence>
<dbReference type="VEuPathDB" id="FungiDB:VP01_10819g1"/>
<accession>A0A0L6VTB5</accession>